<dbReference type="AlphaFoldDB" id="A0AAE1R4Y1"/>
<accession>A0AAE1R4Y1</accession>
<gene>
    <name evidence="2" type="ORF">RND71_035119</name>
</gene>
<protein>
    <submittedName>
        <fullName evidence="2">Uncharacterized protein</fullName>
    </submittedName>
</protein>
<feature type="transmembrane region" description="Helical" evidence="1">
    <location>
        <begin position="93"/>
        <end position="116"/>
    </location>
</feature>
<keyword evidence="1" id="KW-0812">Transmembrane</keyword>
<dbReference type="Proteomes" id="UP001291623">
    <property type="component" value="Unassembled WGS sequence"/>
</dbReference>
<keyword evidence="1" id="KW-0472">Membrane</keyword>
<keyword evidence="1" id="KW-1133">Transmembrane helix</keyword>
<reference evidence="2" key="1">
    <citation type="submission" date="2023-12" db="EMBL/GenBank/DDBJ databases">
        <title>Genome assembly of Anisodus tanguticus.</title>
        <authorList>
            <person name="Wang Y.-J."/>
        </authorList>
    </citation>
    <scope>NUCLEOTIDE SEQUENCE</scope>
    <source>
        <strain evidence="2">KB-2021</strain>
        <tissue evidence="2">Leaf</tissue>
    </source>
</reference>
<proteinExistence type="predicted"/>
<evidence type="ECO:0000313" key="2">
    <source>
        <dbReference type="EMBL" id="KAK4344943.1"/>
    </source>
</evidence>
<name>A0AAE1R4Y1_9SOLA</name>
<evidence type="ECO:0000256" key="1">
    <source>
        <dbReference type="SAM" id="Phobius"/>
    </source>
</evidence>
<sequence length="207" mass="23687">MGYICALYVRSRHSKFSTLLSSYRGHLRLPSGFTFHLSPSGFTFHPIVDTVSCHQDLLLILSRIQSVAIRLYLQLPLGFTFCPIVDTSSSYRALLFILWWIIFSCHRALLFIISWIPSISIELYFSSYRDFISHSLSPHLLQALKGALLAAFIAPYWVKSEDEREFYLVWWRFAALNVQEDLPFLAGALSVLGEESEDAEESEAARV</sequence>
<organism evidence="2 3">
    <name type="scientific">Anisodus tanguticus</name>
    <dbReference type="NCBI Taxonomy" id="243964"/>
    <lineage>
        <taxon>Eukaryota</taxon>
        <taxon>Viridiplantae</taxon>
        <taxon>Streptophyta</taxon>
        <taxon>Embryophyta</taxon>
        <taxon>Tracheophyta</taxon>
        <taxon>Spermatophyta</taxon>
        <taxon>Magnoliopsida</taxon>
        <taxon>eudicotyledons</taxon>
        <taxon>Gunneridae</taxon>
        <taxon>Pentapetalae</taxon>
        <taxon>asterids</taxon>
        <taxon>lamiids</taxon>
        <taxon>Solanales</taxon>
        <taxon>Solanaceae</taxon>
        <taxon>Solanoideae</taxon>
        <taxon>Hyoscyameae</taxon>
        <taxon>Anisodus</taxon>
    </lineage>
</organism>
<evidence type="ECO:0000313" key="3">
    <source>
        <dbReference type="Proteomes" id="UP001291623"/>
    </source>
</evidence>
<keyword evidence="3" id="KW-1185">Reference proteome</keyword>
<feature type="transmembrane region" description="Helical" evidence="1">
    <location>
        <begin position="136"/>
        <end position="158"/>
    </location>
</feature>
<comment type="caution">
    <text evidence="2">The sequence shown here is derived from an EMBL/GenBank/DDBJ whole genome shotgun (WGS) entry which is preliminary data.</text>
</comment>
<dbReference type="EMBL" id="JAVYJV010000019">
    <property type="protein sequence ID" value="KAK4344943.1"/>
    <property type="molecule type" value="Genomic_DNA"/>
</dbReference>